<name>A0A2Z3GW34_9BACT</name>
<feature type="domain" description="GHMP kinase C-terminal" evidence="7">
    <location>
        <begin position="231"/>
        <end position="307"/>
    </location>
</feature>
<dbReference type="InterPro" id="IPR020568">
    <property type="entry name" value="Ribosomal_Su5_D2-typ_SF"/>
</dbReference>
<evidence type="ECO:0000256" key="5">
    <source>
        <dbReference type="ARBA" id="ARBA00038121"/>
    </source>
</evidence>
<proteinExistence type="inferred from homology"/>
<dbReference type="InterPro" id="IPR013750">
    <property type="entry name" value="GHMP_kinase_C_dom"/>
</dbReference>
<dbReference type="SUPFAM" id="SSF54211">
    <property type="entry name" value="Ribosomal protein S5 domain 2-like"/>
    <property type="match status" value="1"/>
</dbReference>
<evidence type="ECO:0000256" key="3">
    <source>
        <dbReference type="ARBA" id="ARBA00022777"/>
    </source>
</evidence>
<dbReference type="GO" id="GO:0005524">
    <property type="term" value="F:ATP binding"/>
    <property type="evidence" value="ECO:0007669"/>
    <property type="project" value="UniProtKB-KW"/>
</dbReference>
<keyword evidence="3 8" id="KW-0418">Kinase</keyword>
<dbReference type="Pfam" id="PF00288">
    <property type="entry name" value="GHMP_kinases_N"/>
    <property type="match status" value="1"/>
</dbReference>
<feature type="domain" description="GHMP kinase N-terminal" evidence="6">
    <location>
        <begin position="73"/>
        <end position="155"/>
    </location>
</feature>
<reference evidence="8 9" key="1">
    <citation type="submission" date="2018-01" db="EMBL/GenBank/DDBJ databases">
        <title>G. obscuriglobus.</title>
        <authorList>
            <person name="Franke J."/>
            <person name="Blomberg W."/>
            <person name="Selmecki A."/>
        </authorList>
    </citation>
    <scope>NUCLEOTIDE SEQUENCE [LARGE SCALE GENOMIC DNA]</scope>
    <source>
        <strain evidence="8 9">DSM 5831</strain>
    </source>
</reference>
<sequence length="341" mass="37150">MIITRSPLRISLGGGGTDLPSYYRDHTGFLVAAAINRHVHIVINRSILPEMILKYSQTERVTDVEQIQHPLVREAMKLVGIPAEGLEIAAMADIPAGTGLGSSGSFCTALLRGLHALHNGNPSAAEIGEQACHIEIDQLHEPVGKQDQYIAAVGGVTCFRFHPDGHVEYWPLRASSDTLRKLEQNVLLFFTGYTRSASEVLREQDTKTKASDASMIQNLHFIKDLGLKSKDALEAGDLRGFAELMNVHWNSKKKRSGNMSNSRIDEWYDLGLKNGGLGGKLIGAGGGGFLMFYTENPDQLTEAMSEAGLQNVPFRFDFEGTRVISGGAPSPVLRPAIRRAA</sequence>
<dbReference type="GO" id="GO:0042352">
    <property type="term" value="P:GDP-L-fucose salvage"/>
    <property type="evidence" value="ECO:0007669"/>
    <property type="project" value="TreeGrafter"/>
</dbReference>
<dbReference type="Pfam" id="PF08544">
    <property type="entry name" value="GHMP_kinases_C"/>
    <property type="match status" value="1"/>
</dbReference>
<dbReference type="InterPro" id="IPR036554">
    <property type="entry name" value="GHMP_kinase_C_sf"/>
</dbReference>
<evidence type="ECO:0000313" key="9">
    <source>
        <dbReference type="Proteomes" id="UP000245802"/>
    </source>
</evidence>
<dbReference type="Gene3D" id="3.30.230.120">
    <property type="match status" value="1"/>
</dbReference>
<comment type="similarity">
    <text evidence="5">Belongs to the GHMP kinase family.</text>
</comment>
<dbReference type="OrthoDB" id="9812992at2"/>
<organism evidence="8 9">
    <name type="scientific">Gemmata obscuriglobus</name>
    <dbReference type="NCBI Taxonomy" id="114"/>
    <lineage>
        <taxon>Bacteria</taxon>
        <taxon>Pseudomonadati</taxon>
        <taxon>Planctomycetota</taxon>
        <taxon>Planctomycetia</taxon>
        <taxon>Gemmatales</taxon>
        <taxon>Gemmataceae</taxon>
        <taxon>Gemmata</taxon>
    </lineage>
</organism>
<protein>
    <submittedName>
        <fullName evidence="8">Galactokinase</fullName>
    </submittedName>
</protein>
<dbReference type="InterPro" id="IPR006204">
    <property type="entry name" value="GHMP_kinase_N_dom"/>
</dbReference>
<dbReference type="InterPro" id="IPR006203">
    <property type="entry name" value="GHMP_knse_ATP-bd_CS"/>
</dbReference>
<evidence type="ECO:0000313" key="8">
    <source>
        <dbReference type="EMBL" id="AWM38629.1"/>
    </source>
</evidence>
<dbReference type="EMBL" id="CP025958">
    <property type="protein sequence ID" value="AWM38629.1"/>
    <property type="molecule type" value="Genomic_DNA"/>
</dbReference>
<evidence type="ECO:0000259" key="7">
    <source>
        <dbReference type="Pfam" id="PF08544"/>
    </source>
</evidence>
<dbReference type="Proteomes" id="UP000245802">
    <property type="component" value="Chromosome"/>
</dbReference>
<dbReference type="RefSeq" id="WP_010048317.1">
    <property type="nucleotide sequence ID" value="NZ_CP025958.1"/>
</dbReference>
<dbReference type="PANTHER" id="PTHR32463">
    <property type="entry name" value="L-FUCOSE KINASE"/>
    <property type="match status" value="1"/>
</dbReference>
<evidence type="ECO:0000256" key="4">
    <source>
        <dbReference type="ARBA" id="ARBA00022840"/>
    </source>
</evidence>
<gene>
    <name evidence="8" type="ORF">C1280_17645</name>
</gene>
<evidence type="ECO:0000256" key="2">
    <source>
        <dbReference type="ARBA" id="ARBA00022741"/>
    </source>
</evidence>
<dbReference type="PRINTS" id="PR00960">
    <property type="entry name" value="LMBPPROTEIN"/>
</dbReference>
<dbReference type="GO" id="GO:0050201">
    <property type="term" value="F:fucokinase activity"/>
    <property type="evidence" value="ECO:0007669"/>
    <property type="project" value="TreeGrafter"/>
</dbReference>
<keyword evidence="9" id="KW-1185">Reference proteome</keyword>
<evidence type="ECO:0000259" key="6">
    <source>
        <dbReference type="Pfam" id="PF00288"/>
    </source>
</evidence>
<keyword evidence="2" id="KW-0547">Nucleotide-binding</keyword>
<keyword evidence="1" id="KW-0808">Transferase</keyword>
<dbReference type="PANTHER" id="PTHR32463:SF0">
    <property type="entry name" value="L-FUCOSE KINASE"/>
    <property type="match status" value="1"/>
</dbReference>
<keyword evidence="4" id="KW-0067">ATP-binding</keyword>
<dbReference type="PROSITE" id="PS00627">
    <property type="entry name" value="GHMP_KINASES_ATP"/>
    <property type="match status" value="1"/>
</dbReference>
<evidence type="ECO:0000256" key="1">
    <source>
        <dbReference type="ARBA" id="ARBA00022679"/>
    </source>
</evidence>
<dbReference type="InterPro" id="IPR014606">
    <property type="entry name" value="Heptose_7-P_kinase"/>
</dbReference>
<dbReference type="InterPro" id="IPR052203">
    <property type="entry name" value="GHMP_Kinase-Related"/>
</dbReference>
<accession>A0A2Z3GW34</accession>
<dbReference type="PIRSF" id="PIRSF036406">
    <property type="entry name" value="Hept_kin"/>
    <property type="match status" value="1"/>
</dbReference>
<dbReference type="KEGG" id="gog:C1280_17645"/>
<dbReference type="AlphaFoldDB" id="A0A2Z3GW34"/>
<dbReference type="SUPFAM" id="SSF55060">
    <property type="entry name" value="GHMP Kinase, C-terminal domain"/>
    <property type="match status" value="1"/>
</dbReference>
<dbReference type="InterPro" id="IPR001174">
    <property type="entry name" value="HddA/FKP"/>
</dbReference>